<feature type="compositionally biased region" description="Polar residues" evidence="1">
    <location>
        <begin position="30"/>
        <end position="42"/>
    </location>
</feature>
<feature type="region of interest" description="Disordered" evidence="1">
    <location>
        <begin position="21"/>
        <end position="55"/>
    </location>
</feature>
<dbReference type="AlphaFoldDB" id="A0A165JB95"/>
<dbReference type="RefSeq" id="WP_048016268.1">
    <property type="nucleotide sequence ID" value="NZ_JAMQJC010000015.1"/>
</dbReference>
<dbReference type="EMBL" id="LQQY01000034">
    <property type="protein sequence ID" value="KZE45832.1"/>
    <property type="molecule type" value="Genomic_DNA"/>
</dbReference>
<evidence type="ECO:0000313" key="3">
    <source>
        <dbReference type="Proteomes" id="UP000076510"/>
    </source>
</evidence>
<feature type="compositionally biased region" description="Basic and acidic residues" evidence="1">
    <location>
        <begin position="44"/>
        <end position="55"/>
    </location>
</feature>
<name>A0A165JB95_9BACI</name>
<proteinExistence type="predicted"/>
<gene>
    <name evidence="2" type="ORF">AV649_06630</name>
</gene>
<dbReference type="OrthoDB" id="2454451at2"/>
<sequence length="141" mass="16054">MEGLILAIVIGLISALFGRNKEKGKDQTNRPRTPTPGSNPSRSPEIEQTKARVEEQVKKGAASIQTRFEEKKAAATNTITNTLKEEEKRLSKQMEKTLAKAETIRKKRIDLDFHNQDDVVKGFIYSEVFGAPRSRRRHHRK</sequence>
<evidence type="ECO:0000313" key="2">
    <source>
        <dbReference type="EMBL" id="KZE45832.1"/>
    </source>
</evidence>
<evidence type="ECO:0000256" key="1">
    <source>
        <dbReference type="SAM" id="MobiDB-lite"/>
    </source>
</evidence>
<reference evidence="3" key="1">
    <citation type="submission" date="2016-01" db="EMBL/GenBank/DDBJ databases">
        <title>Whole genome sequencing of Bhargavaea cecembensis T14.</title>
        <authorList>
            <person name="Hong K.W."/>
        </authorList>
    </citation>
    <scope>NUCLEOTIDE SEQUENCE [LARGE SCALE GENOMIC DNA]</scope>
    <source>
        <strain evidence="3">M19</strain>
    </source>
</reference>
<dbReference type="Proteomes" id="UP000076510">
    <property type="component" value="Unassembled WGS sequence"/>
</dbReference>
<dbReference type="PATRIC" id="fig|189381.11.peg.3241"/>
<comment type="caution">
    <text evidence="2">The sequence shown here is derived from an EMBL/GenBank/DDBJ whole genome shotgun (WGS) entry which is preliminary data.</text>
</comment>
<accession>A0A165JB95</accession>
<organism evidence="2 3">
    <name type="scientific">Rossellomorea marisflavi</name>
    <dbReference type="NCBI Taxonomy" id="189381"/>
    <lineage>
        <taxon>Bacteria</taxon>
        <taxon>Bacillati</taxon>
        <taxon>Bacillota</taxon>
        <taxon>Bacilli</taxon>
        <taxon>Bacillales</taxon>
        <taxon>Bacillaceae</taxon>
        <taxon>Rossellomorea</taxon>
    </lineage>
</organism>
<protein>
    <submittedName>
        <fullName evidence="2">Uncharacterized protein</fullName>
    </submittedName>
</protein>